<comment type="caution">
    <text evidence="1">The sequence shown here is derived from an EMBL/GenBank/DDBJ whole genome shotgun (WGS) entry which is preliminary data.</text>
</comment>
<dbReference type="EMBL" id="JACCJC010000056">
    <property type="protein sequence ID" value="KAF6231515.1"/>
    <property type="molecule type" value="Genomic_DNA"/>
</dbReference>
<gene>
    <name evidence="1" type="ORF">HO173_010267</name>
</gene>
<accession>A0A8H6FN15</accession>
<dbReference type="GeneID" id="59291914"/>
<dbReference type="AlphaFoldDB" id="A0A8H6FN15"/>
<evidence type="ECO:0000313" key="2">
    <source>
        <dbReference type="Proteomes" id="UP000578531"/>
    </source>
</evidence>
<organism evidence="1 2">
    <name type="scientific">Letharia columbiana</name>
    <dbReference type="NCBI Taxonomy" id="112416"/>
    <lineage>
        <taxon>Eukaryota</taxon>
        <taxon>Fungi</taxon>
        <taxon>Dikarya</taxon>
        <taxon>Ascomycota</taxon>
        <taxon>Pezizomycotina</taxon>
        <taxon>Lecanoromycetes</taxon>
        <taxon>OSLEUM clade</taxon>
        <taxon>Lecanoromycetidae</taxon>
        <taxon>Lecanorales</taxon>
        <taxon>Lecanorineae</taxon>
        <taxon>Parmeliaceae</taxon>
        <taxon>Letharia</taxon>
    </lineage>
</organism>
<sequence>MWMFSRISTSKRKEGRRTFFEQREIERVILVDAQCIPASNNNIVSFLRTGDGTGSISFPGRADVERVADDTPGSQDIEAGGVAIEMDGVHRLLANQSGNISSAADVGDLQILNVRSGKIEGHLLFTKSRRLPHHLKLLENEIVRQFGIGPKPESIHLGKRNVAHGKVSRWYEPPVELELNTTTLTRWKLAPSVMRDQYI</sequence>
<name>A0A8H6FN15_9LECA</name>
<protein>
    <submittedName>
        <fullName evidence="1">Uncharacterized protein</fullName>
    </submittedName>
</protein>
<evidence type="ECO:0000313" key="1">
    <source>
        <dbReference type="EMBL" id="KAF6231515.1"/>
    </source>
</evidence>
<dbReference type="OrthoDB" id="3061561at2759"/>
<dbReference type="Proteomes" id="UP000578531">
    <property type="component" value="Unassembled WGS sequence"/>
</dbReference>
<proteinExistence type="predicted"/>
<keyword evidence="2" id="KW-1185">Reference proteome</keyword>
<reference evidence="1 2" key="1">
    <citation type="journal article" date="2020" name="Genomics">
        <title>Complete, high-quality genomes from long-read metagenomic sequencing of two wolf lichen thalli reveals enigmatic genome architecture.</title>
        <authorList>
            <person name="McKenzie S.K."/>
            <person name="Walston R.F."/>
            <person name="Allen J.L."/>
        </authorList>
    </citation>
    <scope>NUCLEOTIDE SEQUENCE [LARGE SCALE GENOMIC DNA]</scope>
    <source>
        <strain evidence="1">WasteWater2</strain>
    </source>
</reference>
<dbReference type="RefSeq" id="XP_037160947.1">
    <property type="nucleotide sequence ID" value="XM_037312153.1"/>
</dbReference>